<evidence type="ECO:0000313" key="1">
    <source>
        <dbReference type="EMBL" id="MEQ2487745.1"/>
    </source>
</evidence>
<comment type="caution">
    <text evidence="1">The sequence shown here is derived from an EMBL/GenBank/DDBJ whole genome shotgun (WGS) entry which is preliminary data.</text>
</comment>
<organism evidence="1 2">
    <name type="scientific">Hallella faecis</name>
    <dbReference type="NCBI Taxonomy" id="2841596"/>
    <lineage>
        <taxon>Bacteria</taxon>
        <taxon>Pseudomonadati</taxon>
        <taxon>Bacteroidota</taxon>
        <taxon>Bacteroidia</taxon>
        <taxon>Bacteroidales</taxon>
        <taxon>Prevotellaceae</taxon>
        <taxon>Hallella</taxon>
    </lineage>
</organism>
<protein>
    <submittedName>
        <fullName evidence="1">Uncharacterized protein</fullName>
    </submittedName>
</protein>
<accession>A0ABV1FTJ7</accession>
<dbReference type="Proteomes" id="UP001487296">
    <property type="component" value="Unassembled WGS sequence"/>
</dbReference>
<dbReference type="InterPro" id="IPR054333">
    <property type="entry name" value="REase-ARP-assoc"/>
</dbReference>
<gene>
    <name evidence="1" type="ORF">AAAT34_11930</name>
</gene>
<reference evidence="1 2" key="1">
    <citation type="submission" date="2024-04" db="EMBL/GenBank/DDBJ databases">
        <title>Human intestinal bacterial collection.</title>
        <authorList>
            <person name="Pauvert C."/>
            <person name="Hitch T.C.A."/>
            <person name="Clavel T."/>
        </authorList>
    </citation>
    <scope>NUCLEOTIDE SEQUENCE [LARGE SCALE GENOMIC DNA]</scope>
    <source>
        <strain evidence="1 2">CLA-AA-H145</strain>
    </source>
</reference>
<sequence length="334" mass="38213">MTYEDFKKKVYSQLIRYKKENLGIVEKGISSHGVEHDCLFPKPYCEEKLPSMLYAGIKPVVADIQASRFAYKPHLAASAHVASSQTACINLFVPILESEQAEQILLASGVAPKGFAHIDREQLRKGYCFEYWESSLEGSKGLLGDHSPHAGTDSDVAIAYRDKDNKLCLWLIEHKLTEQEFTTCGGYRSKGISKSEKANCTTCSMADLLNDHEKCYYHKHCGYYYWNIMDAQSLFFNGSYKGTGCPFRGGMNQLWRNQMLALELENRALFADVFFSVVTHPENTFLDKTMNEYRELTKHSHKFFDFKSDSLVNAAAKYLPDWASWYKKVYYGME</sequence>
<keyword evidence="2" id="KW-1185">Reference proteome</keyword>
<dbReference type="EMBL" id="JBBNFP010000075">
    <property type="protein sequence ID" value="MEQ2487745.1"/>
    <property type="molecule type" value="Genomic_DNA"/>
</dbReference>
<dbReference type="Pfam" id="PF22558">
    <property type="entry name" value="REase-ARP"/>
    <property type="match status" value="1"/>
</dbReference>
<dbReference type="RefSeq" id="WP_252344993.1">
    <property type="nucleotide sequence ID" value="NZ_JAHKBE010000079.1"/>
</dbReference>
<evidence type="ECO:0000313" key="2">
    <source>
        <dbReference type="Proteomes" id="UP001487296"/>
    </source>
</evidence>
<name>A0ABV1FTJ7_9BACT</name>
<proteinExistence type="predicted"/>